<evidence type="ECO:0000259" key="1">
    <source>
        <dbReference type="Pfam" id="PF04069"/>
    </source>
</evidence>
<dbReference type="Gene3D" id="3.40.190.100">
    <property type="entry name" value="Glycine betaine-binding periplasmic protein, domain 2"/>
    <property type="match status" value="1"/>
</dbReference>
<feature type="domain" description="ABC-type glycine betaine transport system substrate-binding" evidence="1">
    <location>
        <begin position="44"/>
        <end position="324"/>
    </location>
</feature>
<keyword evidence="3" id="KW-1185">Reference proteome</keyword>
<proteinExistence type="predicted"/>
<dbReference type="Gene3D" id="3.40.190.10">
    <property type="entry name" value="Periplasmic binding protein-like II"/>
    <property type="match status" value="1"/>
</dbReference>
<dbReference type="OrthoDB" id="9801163at2"/>
<evidence type="ECO:0000313" key="2">
    <source>
        <dbReference type="EMBL" id="SKC46270.1"/>
    </source>
</evidence>
<dbReference type="STRING" id="36842.SAMN02194393_00912"/>
<dbReference type="GO" id="GO:0043190">
    <property type="term" value="C:ATP-binding cassette (ABC) transporter complex"/>
    <property type="evidence" value="ECO:0007669"/>
    <property type="project" value="InterPro"/>
</dbReference>
<dbReference type="EMBL" id="FUZT01000002">
    <property type="protein sequence ID" value="SKC46270.1"/>
    <property type="molecule type" value="Genomic_DNA"/>
</dbReference>
<dbReference type="Pfam" id="PF04069">
    <property type="entry name" value="OpuAC"/>
    <property type="match status" value="1"/>
</dbReference>
<dbReference type="PROSITE" id="PS51257">
    <property type="entry name" value="PROKAR_LIPOPROTEIN"/>
    <property type="match status" value="1"/>
</dbReference>
<dbReference type="CDD" id="cd13641">
    <property type="entry name" value="PBP2_HisX_like"/>
    <property type="match status" value="1"/>
</dbReference>
<protein>
    <submittedName>
        <fullName evidence="2">Glycine betaine/proline transport system substrate-binding protein</fullName>
    </submittedName>
</protein>
<dbReference type="InterPro" id="IPR007210">
    <property type="entry name" value="ABC_Gly_betaine_transp_sub-bd"/>
</dbReference>
<evidence type="ECO:0000313" key="3">
    <source>
        <dbReference type="Proteomes" id="UP000190285"/>
    </source>
</evidence>
<organism evidence="2 3">
    <name type="scientific">Maledivibacter halophilus</name>
    <dbReference type="NCBI Taxonomy" id="36842"/>
    <lineage>
        <taxon>Bacteria</taxon>
        <taxon>Bacillati</taxon>
        <taxon>Bacillota</taxon>
        <taxon>Clostridia</taxon>
        <taxon>Peptostreptococcales</taxon>
        <taxon>Caminicellaceae</taxon>
        <taxon>Maledivibacter</taxon>
    </lineage>
</organism>
<name>A0A1T5J4D2_9FIRM</name>
<dbReference type="AlphaFoldDB" id="A0A1T5J4D2"/>
<dbReference type="GO" id="GO:0022857">
    <property type="term" value="F:transmembrane transporter activity"/>
    <property type="evidence" value="ECO:0007669"/>
    <property type="project" value="InterPro"/>
</dbReference>
<accession>A0A1T5J4D2</accession>
<dbReference type="Proteomes" id="UP000190285">
    <property type="component" value="Unassembled WGS sequence"/>
</dbReference>
<reference evidence="2 3" key="1">
    <citation type="submission" date="2017-02" db="EMBL/GenBank/DDBJ databases">
        <authorList>
            <person name="Peterson S.W."/>
        </authorList>
    </citation>
    <scope>NUCLEOTIDE SEQUENCE [LARGE SCALE GENOMIC DNA]</scope>
    <source>
        <strain evidence="2 3">M1</strain>
    </source>
</reference>
<sequence length="346" mass="39154">MKLIKRSYIILPLIILPLILLAACSKVSNEEAINEGTTKETSKDTIIFADAGWDSLRFHNSVAGIIIRNGLGYKTESTPGTTPITVLGLRKGQIDVHMELWQNTITEQYDEGIKNGEILEVSTNFDDNAMGLYVPTYVIKGDKERGIEPMAPDLKTIQDLKKYPDLFKDPEDKTKGRIYNAPSVWEMNEVITAKVKNYGLSKYYNVFDPGSDSSLSTSLVSAFKMGEPWVGYYWEPTWITGMYDMTLLEEPEYSEEKWNNGYLCEFKPVDVTVCVNADLVNTAPDVVEFLKNYKTSSAITAKALSYMKENNVDEKAAAKWFIKEHEKIWTKWVSEEVAEKVKSAVK</sequence>
<gene>
    <name evidence="2" type="ORF">SAMN02194393_00912</name>
</gene>
<dbReference type="RefSeq" id="WP_139380247.1">
    <property type="nucleotide sequence ID" value="NZ_FUZT01000002.1"/>
</dbReference>
<dbReference type="SUPFAM" id="SSF53850">
    <property type="entry name" value="Periplasmic binding protein-like II"/>
    <property type="match status" value="1"/>
</dbReference>